<dbReference type="EMBL" id="JAUTAL010000001">
    <property type="protein sequence ID" value="MDQ1096426.1"/>
    <property type="molecule type" value="Genomic_DNA"/>
</dbReference>
<gene>
    <name evidence="1" type="ORF">QE404_001573</name>
</gene>
<organism evidence="1 2">
    <name type="scientific">Chryseobacterium camelliae</name>
    <dbReference type="NCBI Taxonomy" id="1265445"/>
    <lineage>
        <taxon>Bacteria</taxon>
        <taxon>Pseudomonadati</taxon>
        <taxon>Bacteroidota</taxon>
        <taxon>Flavobacteriia</taxon>
        <taxon>Flavobacteriales</taxon>
        <taxon>Weeksellaceae</taxon>
        <taxon>Chryseobacterium group</taxon>
        <taxon>Chryseobacterium</taxon>
    </lineage>
</organism>
<keyword evidence="2" id="KW-1185">Reference proteome</keyword>
<dbReference type="Proteomes" id="UP001225072">
    <property type="component" value="Unassembled WGS sequence"/>
</dbReference>
<evidence type="ECO:0000313" key="2">
    <source>
        <dbReference type="Proteomes" id="UP001225072"/>
    </source>
</evidence>
<name>A0ABU0THH3_9FLAO</name>
<accession>A0ABU0THH3</accession>
<dbReference type="RefSeq" id="WP_307448802.1">
    <property type="nucleotide sequence ID" value="NZ_JAUTAL010000001.1"/>
</dbReference>
<proteinExistence type="predicted"/>
<sequence>MNGLDALRRNRLIKKLRSNAIAITTGQIDVHAGYFKMNYLLGRIENIKALEDIDLSIFKKYYLEIQFHPIGQERKLYRKDFLERLDRKLKAVDERYSDLLHEKCLEIIEKYKDIKDLCQGI</sequence>
<evidence type="ECO:0000313" key="1">
    <source>
        <dbReference type="EMBL" id="MDQ1096426.1"/>
    </source>
</evidence>
<evidence type="ECO:0008006" key="3">
    <source>
        <dbReference type="Google" id="ProtNLM"/>
    </source>
</evidence>
<protein>
    <recommendedName>
        <fullName evidence="3">DUF2489 domain-containing protein</fullName>
    </recommendedName>
</protein>
<reference evidence="1 2" key="1">
    <citation type="submission" date="2023-07" db="EMBL/GenBank/DDBJ databases">
        <title>Functional and genomic diversity of the sorghum phyllosphere microbiome.</title>
        <authorList>
            <person name="Shade A."/>
        </authorList>
    </citation>
    <scope>NUCLEOTIDE SEQUENCE [LARGE SCALE GENOMIC DNA]</scope>
    <source>
        <strain evidence="1 2">SORGH_AS_1064</strain>
    </source>
</reference>
<comment type="caution">
    <text evidence="1">The sequence shown here is derived from an EMBL/GenBank/DDBJ whole genome shotgun (WGS) entry which is preliminary data.</text>
</comment>